<dbReference type="Pfam" id="PF02518">
    <property type="entry name" value="HATPase_c"/>
    <property type="match status" value="1"/>
</dbReference>
<evidence type="ECO:0000313" key="21">
    <source>
        <dbReference type="EMBL" id="MBE3639070.1"/>
    </source>
</evidence>
<sequence>MGLIWVTNQILSQRFSESSRARSDVRLALYSGNLMGELERQEVVPLLLSRDPVLLGALASKEFTQTSQLLIRYREEIGAARLLLLDASGRVVASSDRANLGENQRSSAYFIDALRSGDTIYTAVQTETGGSAFFYSRKIVQSGDTMGVIAVEVDLKKFLPRWAWLSDSVFVLDSSGRAVLSTAPRWTGLKETDFLATSIGGAQGVLRSFAGASGDGYVNGEPMMRQETRVPFQGWRLVSYTSFAQVRERVAAVLAMEVMGFAIVLALLFFLVSQSSNRRSARLARESDRLRRLNQRLQAEIAEREKAERNLQVAEQSLAQSSKMAALGEMSAAISHELNQPLAAMKTYLAGARLLMQRQRIEEALSSFHRINGLIDRMGSITRQLKAHARKEADELFEVDLRDCVTSVMDIMAPQLSRSPARVSRAVPDHPVLVMADPVRIEQVLVNLLRNALDATQGVEEPMVDIVLSQGEVATLSVRDNGTGISDLQNLFEPFYTTKPPGEGVGLGLAISSTIVKSFGGRLTARNGSGGGAIFKMDLPLAGGSATQQSPTRSGQPDDTAAE</sequence>
<keyword evidence="12 19" id="KW-1133">Transmembrane helix</keyword>
<dbReference type="EMBL" id="JACVXA010000038">
    <property type="protein sequence ID" value="MBE3639070.1"/>
    <property type="molecule type" value="Genomic_DNA"/>
</dbReference>
<comment type="function">
    <text evidence="15">Member of the two-component regulatory system DctB/DctD involved in the transport of C4-dicarboxylates. DctB functions as a membrane-associated protein kinase that phosphorylates DctD in response to environmental signals.</text>
</comment>
<feature type="region of interest" description="Disordered" evidence="18">
    <location>
        <begin position="542"/>
        <end position="563"/>
    </location>
</feature>
<evidence type="ECO:0000256" key="10">
    <source>
        <dbReference type="ARBA" id="ARBA00022777"/>
    </source>
</evidence>
<dbReference type="SUPFAM" id="SSF47384">
    <property type="entry name" value="Homodimeric domain of signal transducing histidine kinase"/>
    <property type="match status" value="1"/>
</dbReference>
<dbReference type="Gene3D" id="3.30.450.20">
    <property type="entry name" value="PAS domain"/>
    <property type="match status" value="1"/>
</dbReference>
<evidence type="ECO:0000256" key="16">
    <source>
        <dbReference type="ARBA" id="ARBA00073143"/>
    </source>
</evidence>
<dbReference type="Gene3D" id="1.10.287.130">
    <property type="match status" value="1"/>
</dbReference>
<comment type="catalytic activity">
    <reaction evidence="1">
        <text>ATP + protein L-histidine = ADP + protein N-phospho-L-histidine.</text>
        <dbReference type="EC" id="2.7.13.3"/>
    </reaction>
</comment>
<dbReference type="GO" id="GO:0005524">
    <property type="term" value="F:ATP binding"/>
    <property type="evidence" value="ECO:0007669"/>
    <property type="project" value="UniProtKB-KW"/>
</dbReference>
<keyword evidence="4" id="KW-1003">Cell membrane</keyword>
<dbReference type="FunFam" id="1.10.287.130:FF:000049">
    <property type="entry name" value="C4-dicarboxylate transport sensor protein DctB"/>
    <property type="match status" value="1"/>
</dbReference>
<dbReference type="PIRSF" id="PIRSF036431">
    <property type="entry name" value="STHK_DctB"/>
    <property type="match status" value="1"/>
</dbReference>
<evidence type="ECO:0000256" key="15">
    <source>
        <dbReference type="ARBA" id="ARBA00059004"/>
    </source>
</evidence>
<dbReference type="CDD" id="cd18773">
    <property type="entry name" value="PDC1_HK_sensor"/>
    <property type="match status" value="1"/>
</dbReference>
<evidence type="ECO:0000256" key="14">
    <source>
        <dbReference type="ARBA" id="ARBA00023136"/>
    </source>
</evidence>
<organism evidence="21 22">
    <name type="scientific">Mangrovicoccus algicola</name>
    <dbReference type="NCBI Taxonomy" id="2771008"/>
    <lineage>
        <taxon>Bacteria</taxon>
        <taxon>Pseudomonadati</taxon>
        <taxon>Pseudomonadota</taxon>
        <taxon>Alphaproteobacteria</taxon>
        <taxon>Rhodobacterales</taxon>
        <taxon>Paracoccaceae</taxon>
        <taxon>Mangrovicoccus</taxon>
    </lineage>
</organism>
<dbReference type="Gene3D" id="3.30.565.10">
    <property type="entry name" value="Histidine kinase-like ATPase, C-terminal domain"/>
    <property type="match status" value="1"/>
</dbReference>
<feature type="compositionally biased region" description="Polar residues" evidence="18">
    <location>
        <begin position="545"/>
        <end position="557"/>
    </location>
</feature>
<dbReference type="SUPFAM" id="SSF55874">
    <property type="entry name" value="ATPase domain of HSP90 chaperone/DNA topoisomerase II/histidine kinase"/>
    <property type="match status" value="1"/>
</dbReference>
<feature type="coiled-coil region" evidence="17">
    <location>
        <begin position="280"/>
        <end position="324"/>
    </location>
</feature>
<dbReference type="InterPro" id="IPR036097">
    <property type="entry name" value="HisK_dim/P_sf"/>
</dbReference>
<dbReference type="InterPro" id="IPR005467">
    <property type="entry name" value="His_kinase_dom"/>
</dbReference>
<keyword evidence="22" id="KW-1185">Reference proteome</keyword>
<dbReference type="CDD" id="cd00082">
    <property type="entry name" value="HisKA"/>
    <property type="match status" value="1"/>
</dbReference>
<feature type="transmembrane region" description="Helical" evidence="19">
    <location>
        <begin position="250"/>
        <end position="272"/>
    </location>
</feature>
<dbReference type="GO" id="GO:0005886">
    <property type="term" value="C:plasma membrane"/>
    <property type="evidence" value="ECO:0007669"/>
    <property type="project" value="UniProtKB-SubCell"/>
</dbReference>
<keyword evidence="10 21" id="KW-0418">Kinase</keyword>
<dbReference type="RefSeq" id="WP_193183408.1">
    <property type="nucleotide sequence ID" value="NZ_JACVXA010000038.1"/>
</dbReference>
<evidence type="ECO:0000256" key="12">
    <source>
        <dbReference type="ARBA" id="ARBA00022989"/>
    </source>
</evidence>
<evidence type="ECO:0000256" key="5">
    <source>
        <dbReference type="ARBA" id="ARBA00022519"/>
    </source>
</evidence>
<name>A0A8J6YWB1_9RHOB</name>
<dbReference type="InterPro" id="IPR004358">
    <property type="entry name" value="Sig_transdc_His_kin-like_C"/>
</dbReference>
<comment type="subcellular location">
    <subcellularLocation>
        <location evidence="2">Cell inner membrane</location>
        <topology evidence="2">Multi-pass membrane protein</topology>
    </subcellularLocation>
</comment>
<dbReference type="InterPro" id="IPR036890">
    <property type="entry name" value="HATPase_C_sf"/>
</dbReference>
<dbReference type="PANTHER" id="PTHR43065">
    <property type="entry name" value="SENSOR HISTIDINE KINASE"/>
    <property type="match status" value="1"/>
</dbReference>
<evidence type="ECO:0000256" key="11">
    <source>
        <dbReference type="ARBA" id="ARBA00022840"/>
    </source>
</evidence>
<evidence type="ECO:0000256" key="18">
    <source>
        <dbReference type="SAM" id="MobiDB-lite"/>
    </source>
</evidence>
<proteinExistence type="predicted"/>
<comment type="caution">
    <text evidence="21">The sequence shown here is derived from an EMBL/GenBank/DDBJ whole genome shotgun (WGS) entry which is preliminary data.</text>
</comment>
<keyword evidence="5" id="KW-0997">Cell inner membrane</keyword>
<keyword evidence="14 19" id="KW-0472">Membrane</keyword>
<dbReference type="EC" id="2.7.13.3" evidence="3"/>
<keyword evidence="11" id="KW-0067">ATP-binding</keyword>
<dbReference type="InterPro" id="IPR033479">
    <property type="entry name" value="dCache_1"/>
</dbReference>
<dbReference type="InterPro" id="IPR029151">
    <property type="entry name" value="Sensor-like_sf"/>
</dbReference>
<evidence type="ECO:0000313" key="22">
    <source>
        <dbReference type="Proteomes" id="UP000609121"/>
    </source>
</evidence>
<dbReference type="Proteomes" id="UP000609121">
    <property type="component" value="Unassembled WGS sequence"/>
</dbReference>
<dbReference type="AlphaFoldDB" id="A0A8J6YWB1"/>
<evidence type="ECO:0000256" key="9">
    <source>
        <dbReference type="ARBA" id="ARBA00022741"/>
    </source>
</evidence>
<evidence type="ECO:0000256" key="2">
    <source>
        <dbReference type="ARBA" id="ARBA00004429"/>
    </source>
</evidence>
<dbReference type="Gene3D" id="6.10.250.3020">
    <property type="match status" value="1"/>
</dbReference>
<dbReference type="InterPro" id="IPR003661">
    <property type="entry name" value="HisK_dim/P_dom"/>
</dbReference>
<protein>
    <recommendedName>
        <fullName evidence="16">C4-dicarboxylate transport sensor protein DctB</fullName>
        <ecNumber evidence="3">2.7.13.3</ecNumber>
    </recommendedName>
</protein>
<evidence type="ECO:0000259" key="20">
    <source>
        <dbReference type="PROSITE" id="PS50109"/>
    </source>
</evidence>
<dbReference type="InterPro" id="IPR003594">
    <property type="entry name" value="HATPase_dom"/>
</dbReference>
<dbReference type="PANTHER" id="PTHR43065:SF46">
    <property type="entry name" value="C4-DICARBOXYLATE TRANSPORT SENSOR PROTEIN DCTB"/>
    <property type="match status" value="1"/>
</dbReference>
<evidence type="ECO:0000256" key="17">
    <source>
        <dbReference type="SAM" id="Coils"/>
    </source>
</evidence>
<gene>
    <name evidence="21" type="ORF">ICN82_12740</name>
</gene>
<accession>A0A8J6YWB1</accession>
<keyword evidence="6" id="KW-0597">Phosphoprotein</keyword>
<dbReference type="PROSITE" id="PS50109">
    <property type="entry name" value="HIS_KIN"/>
    <property type="match status" value="1"/>
</dbReference>
<evidence type="ECO:0000256" key="4">
    <source>
        <dbReference type="ARBA" id="ARBA00022475"/>
    </source>
</evidence>
<dbReference type="Pfam" id="PF00512">
    <property type="entry name" value="HisKA"/>
    <property type="match status" value="1"/>
</dbReference>
<evidence type="ECO:0000256" key="1">
    <source>
        <dbReference type="ARBA" id="ARBA00000085"/>
    </source>
</evidence>
<keyword evidence="8 19" id="KW-0812">Transmembrane</keyword>
<dbReference type="InterPro" id="IPR017055">
    <property type="entry name" value="Sig_transdc_His_kinase_DctB"/>
</dbReference>
<dbReference type="Pfam" id="PF02743">
    <property type="entry name" value="dCache_1"/>
    <property type="match status" value="1"/>
</dbReference>
<evidence type="ECO:0000256" key="19">
    <source>
        <dbReference type="SAM" id="Phobius"/>
    </source>
</evidence>
<dbReference type="SUPFAM" id="SSF103190">
    <property type="entry name" value="Sensory domain-like"/>
    <property type="match status" value="1"/>
</dbReference>
<evidence type="ECO:0000256" key="3">
    <source>
        <dbReference type="ARBA" id="ARBA00012438"/>
    </source>
</evidence>
<keyword evidence="17" id="KW-0175">Coiled coil</keyword>
<reference evidence="21" key="1">
    <citation type="submission" date="2020-09" db="EMBL/GenBank/DDBJ databases">
        <title>A novel bacterium of genus Mangrovicoccus, isolated from South China Sea.</title>
        <authorList>
            <person name="Huang H."/>
            <person name="Mo K."/>
            <person name="Hu Y."/>
        </authorList>
    </citation>
    <scope>NUCLEOTIDE SEQUENCE</scope>
    <source>
        <strain evidence="21">HB182678</strain>
    </source>
</reference>
<dbReference type="SMART" id="SM00388">
    <property type="entry name" value="HisKA"/>
    <property type="match status" value="1"/>
</dbReference>
<evidence type="ECO:0000256" key="13">
    <source>
        <dbReference type="ARBA" id="ARBA00023012"/>
    </source>
</evidence>
<evidence type="ECO:0000256" key="6">
    <source>
        <dbReference type="ARBA" id="ARBA00022553"/>
    </source>
</evidence>
<dbReference type="SMART" id="SM00387">
    <property type="entry name" value="HATPase_c"/>
    <property type="match status" value="1"/>
</dbReference>
<feature type="domain" description="Histidine kinase" evidence="20">
    <location>
        <begin position="333"/>
        <end position="543"/>
    </location>
</feature>
<evidence type="ECO:0000256" key="8">
    <source>
        <dbReference type="ARBA" id="ARBA00022692"/>
    </source>
</evidence>
<evidence type="ECO:0000256" key="7">
    <source>
        <dbReference type="ARBA" id="ARBA00022679"/>
    </source>
</evidence>
<keyword evidence="7" id="KW-0808">Transferase</keyword>
<keyword evidence="9" id="KW-0547">Nucleotide-binding</keyword>
<keyword evidence="13" id="KW-0902">Two-component regulatory system</keyword>
<dbReference type="GO" id="GO:0000155">
    <property type="term" value="F:phosphorelay sensor kinase activity"/>
    <property type="evidence" value="ECO:0007669"/>
    <property type="project" value="InterPro"/>
</dbReference>
<dbReference type="PRINTS" id="PR00344">
    <property type="entry name" value="BCTRLSENSOR"/>
</dbReference>